<organism evidence="3 4">
    <name type="scientific">Linum trigynum</name>
    <dbReference type="NCBI Taxonomy" id="586398"/>
    <lineage>
        <taxon>Eukaryota</taxon>
        <taxon>Viridiplantae</taxon>
        <taxon>Streptophyta</taxon>
        <taxon>Embryophyta</taxon>
        <taxon>Tracheophyta</taxon>
        <taxon>Spermatophyta</taxon>
        <taxon>Magnoliopsida</taxon>
        <taxon>eudicotyledons</taxon>
        <taxon>Gunneridae</taxon>
        <taxon>Pentapetalae</taxon>
        <taxon>rosids</taxon>
        <taxon>fabids</taxon>
        <taxon>Malpighiales</taxon>
        <taxon>Linaceae</taxon>
        <taxon>Linum</taxon>
    </lineage>
</organism>
<dbReference type="PANTHER" id="PTHR34125">
    <property type="entry name" value="OS01G0762900 PROTEIN"/>
    <property type="match status" value="1"/>
</dbReference>
<keyword evidence="2" id="KW-0472">Membrane</keyword>
<evidence type="ECO:0000313" key="3">
    <source>
        <dbReference type="EMBL" id="CAL1353931.1"/>
    </source>
</evidence>
<dbReference type="PANTHER" id="PTHR34125:SF7">
    <property type="entry name" value="TRANSMEMBRANE PROTEIN"/>
    <property type="match status" value="1"/>
</dbReference>
<dbReference type="Proteomes" id="UP001497516">
    <property type="component" value="Chromosome 1"/>
</dbReference>
<keyword evidence="4" id="KW-1185">Reference proteome</keyword>
<feature type="region of interest" description="Disordered" evidence="1">
    <location>
        <begin position="86"/>
        <end position="109"/>
    </location>
</feature>
<evidence type="ECO:0000256" key="2">
    <source>
        <dbReference type="SAM" id="Phobius"/>
    </source>
</evidence>
<keyword evidence="2" id="KW-1133">Transmembrane helix</keyword>
<protein>
    <recommendedName>
        <fullName evidence="5">Transmembrane protein</fullName>
    </recommendedName>
</protein>
<keyword evidence="2" id="KW-0812">Transmembrane</keyword>
<reference evidence="3 4" key="1">
    <citation type="submission" date="2024-04" db="EMBL/GenBank/DDBJ databases">
        <authorList>
            <person name="Fracassetti M."/>
        </authorList>
    </citation>
    <scope>NUCLEOTIDE SEQUENCE [LARGE SCALE GENOMIC DNA]</scope>
</reference>
<dbReference type="AlphaFoldDB" id="A0AAV2CDH3"/>
<accession>A0AAV2CDH3</accession>
<gene>
    <name evidence="3" type="ORF">LTRI10_LOCUS1793</name>
</gene>
<name>A0AAV2CDH3_9ROSI</name>
<feature type="transmembrane region" description="Helical" evidence="2">
    <location>
        <begin position="37"/>
        <end position="58"/>
    </location>
</feature>
<evidence type="ECO:0008006" key="5">
    <source>
        <dbReference type="Google" id="ProtNLM"/>
    </source>
</evidence>
<sequence>MEIQQNLLKYKLHIISASVLSLLAVSLIYLAPRLLAILAYFWPLYLSTGLFLVAIVFFGKTSPLAADPDRCGDKAAEGLLDYVAGQPPAVEADPPESFTSGQSEHETDD</sequence>
<evidence type="ECO:0000313" key="4">
    <source>
        <dbReference type="Proteomes" id="UP001497516"/>
    </source>
</evidence>
<feature type="transmembrane region" description="Helical" evidence="2">
    <location>
        <begin position="12"/>
        <end position="31"/>
    </location>
</feature>
<proteinExistence type="predicted"/>
<evidence type="ECO:0000256" key="1">
    <source>
        <dbReference type="SAM" id="MobiDB-lite"/>
    </source>
</evidence>
<dbReference type="EMBL" id="OZ034813">
    <property type="protein sequence ID" value="CAL1353931.1"/>
    <property type="molecule type" value="Genomic_DNA"/>
</dbReference>